<dbReference type="STRING" id="869212.Turpa_1758"/>
<dbReference type="EMBL" id="CP002959">
    <property type="protein sequence ID" value="AFM12405.1"/>
    <property type="molecule type" value="Genomic_DNA"/>
</dbReference>
<dbReference type="SUPFAM" id="SSF51161">
    <property type="entry name" value="Trimeric LpxA-like enzymes"/>
    <property type="match status" value="1"/>
</dbReference>
<dbReference type="InterPro" id="IPR001451">
    <property type="entry name" value="Hexapep"/>
</dbReference>
<protein>
    <recommendedName>
        <fullName evidence="4">Transferase hexapeptide repeat containing protein</fullName>
    </recommendedName>
</protein>
<evidence type="ECO:0000313" key="3">
    <source>
        <dbReference type="Proteomes" id="UP000006048"/>
    </source>
</evidence>
<sequence length="269" mass="28801">MGHLLYRFTGAKILASQKAVNRLKLIAQALALLPLAAIFVALLGVALMPGIAVFQWLGGIAEAWPIAGQYLFWGIGIAAGFFTYGFSLMVVIPLACFLMRAYARDYRGVYFSAEAGRWYFSNALLYLVRYSFLEFVTPSPFGNIFYLLMGMKIGDDVFINTTHISDPAMISIGNRVTIGGSAVIVAHYAQSGYLIVAPVNIGDDVVIGLRATIMGDVVVGDGARVLANSVVLPKTRIGAGEMWGGVPAVRINSETLGINPAGISQAADR</sequence>
<evidence type="ECO:0000313" key="2">
    <source>
        <dbReference type="EMBL" id="AFM12405.1"/>
    </source>
</evidence>
<feature type="transmembrane region" description="Helical" evidence="1">
    <location>
        <begin position="25"/>
        <end position="58"/>
    </location>
</feature>
<organism evidence="2 3">
    <name type="scientific">Turneriella parva (strain ATCC BAA-1111 / DSM 21527 / NCTC 11395 / H)</name>
    <name type="common">Leptospira parva</name>
    <dbReference type="NCBI Taxonomy" id="869212"/>
    <lineage>
        <taxon>Bacteria</taxon>
        <taxon>Pseudomonadati</taxon>
        <taxon>Spirochaetota</taxon>
        <taxon>Spirochaetia</taxon>
        <taxon>Leptospirales</taxon>
        <taxon>Leptospiraceae</taxon>
        <taxon>Turneriella</taxon>
    </lineage>
</organism>
<dbReference type="PANTHER" id="PTHR13061">
    <property type="entry name" value="DYNACTIN SUBUNIT P25"/>
    <property type="match status" value="1"/>
</dbReference>
<feature type="transmembrane region" description="Helical" evidence="1">
    <location>
        <begin position="70"/>
        <end position="98"/>
    </location>
</feature>
<name>I4B548_TURPD</name>
<dbReference type="KEGG" id="tpx:Turpa_1758"/>
<proteinExistence type="predicted"/>
<dbReference type="Pfam" id="PF00132">
    <property type="entry name" value="Hexapep"/>
    <property type="match status" value="1"/>
</dbReference>
<dbReference type="RefSeq" id="WP_014802914.1">
    <property type="nucleotide sequence ID" value="NC_018020.1"/>
</dbReference>
<accession>I4B548</accession>
<reference evidence="2 3" key="1">
    <citation type="submission" date="2012-06" db="EMBL/GenBank/DDBJ databases">
        <title>The complete chromosome of genome of Turneriella parva DSM 21527.</title>
        <authorList>
            <consortium name="US DOE Joint Genome Institute (JGI-PGF)"/>
            <person name="Lucas S."/>
            <person name="Han J."/>
            <person name="Lapidus A."/>
            <person name="Bruce D."/>
            <person name="Goodwin L."/>
            <person name="Pitluck S."/>
            <person name="Peters L."/>
            <person name="Kyrpides N."/>
            <person name="Mavromatis K."/>
            <person name="Ivanova N."/>
            <person name="Mikhailova N."/>
            <person name="Chertkov O."/>
            <person name="Detter J.C."/>
            <person name="Tapia R."/>
            <person name="Han C."/>
            <person name="Land M."/>
            <person name="Hauser L."/>
            <person name="Markowitz V."/>
            <person name="Cheng J.-F."/>
            <person name="Hugenholtz P."/>
            <person name="Woyke T."/>
            <person name="Wu D."/>
            <person name="Gronow S."/>
            <person name="Wellnitz S."/>
            <person name="Brambilla E."/>
            <person name="Klenk H.-P."/>
            <person name="Eisen J.A."/>
        </authorList>
    </citation>
    <scope>NUCLEOTIDE SEQUENCE [LARGE SCALE GENOMIC DNA]</scope>
    <source>
        <strain evidence="3">ATCC BAA-1111 / DSM 21527 / NCTC 11395 / H</strain>
    </source>
</reference>
<evidence type="ECO:0008006" key="4">
    <source>
        <dbReference type="Google" id="ProtNLM"/>
    </source>
</evidence>
<keyword evidence="1" id="KW-0812">Transmembrane</keyword>
<evidence type="ECO:0000256" key="1">
    <source>
        <dbReference type="SAM" id="Phobius"/>
    </source>
</evidence>
<dbReference type="AlphaFoldDB" id="I4B548"/>
<keyword evidence="3" id="KW-1185">Reference proteome</keyword>
<keyword evidence="1" id="KW-1133">Transmembrane helix</keyword>
<dbReference type="InterPro" id="IPR011004">
    <property type="entry name" value="Trimer_LpxA-like_sf"/>
</dbReference>
<dbReference type="Gene3D" id="2.160.10.10">
    <property type="entry name" value="Hexapeptide repeat proteins"/>
    <property type="match status" value="1"/>
</dbReference>
<gene>
    <name evidence="2" type="ordered locus">Turpa_1758</name>
</gene>
<dbReference type="InterPro" id="IPR050484">
    <property type="entry name" value="Transf_Hexapept/Carb_Anhydrase"/>
</dbReference>
<dbReference type="HOGENOM" id="CLU_088515_0_0_12"/>
<dbReference type="Proteomes" id="UP000006048">
    <property type="component" value="Chromosome"/>
</dbReference>
<keyword evidence="1" id="KW-0472">Membrane</keyword>
<dbReference type="OrthoDB" id="285017at2"/>
<dbReference type="PANTHER" id="PTHR13061:SF29">
    <property type="entry name" value="GAMMA CARBONIC ANHYDRASE-LIKE 1, MITOCHONDRIAL-RELATED"/>
    <property type="match status" value="1"/>
</dbReference>